<evidence type="ECO:0000313" key="3">
    <source>
        <dbReference type="Proteomes" id="UP000785613"/>
    </source>
</evidence>
<proteinExistence type="predicted"/>
<dbReference type="Proteomes" id="UP000785613">
    <property type="component" value="Unassembled WGS sequence"/>
</dbReference>
<protein>
    <submittedName>
        <fullName evidence="2">DUF1311 domain-containing protein</fullName>
    </submittedName>
</protein>
<evidence type="ECO:0000313" key="2">
    <source>
        <dbReference type="EMBL" id="NHZ34239.1"/>
    </source>
</evidence>
<dbReference type="InterPro" id="IPR009739">
    <property type="entry name" value="LprI-like_N"/>
</dbReference>
<comment type="caution">
    <text evidence="2">The sequence shown here is derived from an EMBL/GenBank/DDBJ whole genome shotgun (WGS) entry which is preliminary data.</text>
</comment>
<dbReference type="EMBL" id="VUYU01000006">
    <property type="protein sequence ID" value="NHZ34239.1"/>
    <property type="molecule type" value="Genomic_DNA"/>
</dbReference>
<gene>
    <name evidence="2" type="ORF">F0185_11650</name>
</gene>
<sequence length="258" mass="27875">MQSSHVNMTLRLGKNTTCMLIYGLYCCDCNTQPCGLFLQCWHYYHGKCYPYCALGCQSSVRCNDIAMRIPGSSFIKEKNHAHSSEHYSGGAVICPQNWFDAGTGARCKGSVMSDVSDFLIVALLAGVIATLEAKAQTTTPVTGAAENCDQFSQSDRRDCVDKMATDSALVLKEAEAKAVAAIAGWDEDDKYTRLAKSRLAASRIAFARFRQAQCAFATSMRGAAAGDSHEISRLACVANMNAARVIDLARETAGLPPK</sequence>
<name>A0ABX0LJK8_9BURK</name>
<feature type="domain" description="Lysozyme inhibitor LprI-like N-terminal" evidence="1">
    <location>
        <begin position="152"/>
        <end position="248"/>
    </location>
</feature>
<organism evidence="2 3">
    <name type="scientific">Massilia rubra</name>
    <dbReference type="NCBI Taxonomy" id="2607910"/>
    <lineage>
        <taxon>Bacteria</taxon>
        <taxon>Pseudomonadati</taxon>
        <taxon>Pseudomonadota</taxon>
        <taxon>Betaproteobacteria</taxon>
        <taxon>Burkholderiales</taxon>
        <taxon>Oxalobacteraceae</taxon>
        <taxon>Telluria group</taxon>
        <taxon>Massilia</taxon>
    </lineage>
</organism>
<evidence type="ECO:0000259" key="1">
    <source>
        <dbReference type="Pfam" id="PF07007"/>
    </source>
</evidence>
<dbReference type="Gene3D" id="1.20.1270.180">
    <property type="match status" value="1"/>
</dbReference>
<accession>A0ABX0LJK8</accession>
<keyword evidence="3" id="KW-1185">Reference proteome</keyword>
<dbReference type="Pfam" id="PF07007">
    <property type="entry name" value="LprI"/>
    <property type="match status" value="1"/>
</dbReference>
<reference evidence="2 3" key="1">
    <citation type="submission" date="2019-09" db="EMBL/GenBank/DDBJ databases">
        <title>Taxonomy of Antarctic Massilia spp.: description of Massilia rubra sp. nov., Massilia aquatica sp. nov., Massilia mucilaginosa sp. nov., Massilia frigida sp. nov. isolated from streams, lakes and regoliths.</title>
        <authorList>
            <person name="Holochova P."/>
            <person name="Sedlacek I."/>
            <person name="Kralova S."/>
            <person name="Maslanova I."/>
            <person name="Busse H.-J."/>
            <person name="Stankova E."/>
            <person name="Vrbovska V."/>
            <person name="Kovarovic V."/>
            <person name="Bartak M."/>
            <person name="Svec P."/>
            <person name="Pantucek R."/>
        </authorList>
    </citation>
    <scope>NUCLEOTIDE SEQUENCE [LARGE SCALE GENOMIC DNA]</scope>
    <source>
        <strain evidence="2 3">CCM 8692</strain>
    </source>
</reference>